<dbReference type="CDD" id="cd03020">
    <property type="entry name" value="DsbA_DsbC_DsbG"/>
    <property type="match status" value="1"/>
</dbReference>
<dbReference type="SUPFAM" id="SSF52833">
    <property type="entry name" value="Thioredoxin-like"/>
    <property type="match status" value="1"/>
</dbReference>
<dbReference type="EMBL" id="MTBO01000021">
    <property type="protein sequence ID" value="OSI15683.1"/>
    <property type="molecule type" value="Genomic_DNA"/>
</dbReference>
<dbReference type="InterPro" id="IPR033954">
    <property type="entry name" value="DiS-bond_Isoase_DsbC/G"/>
</dbReference>
<evidence type="ECO:0000256" key="2">
    <source>
        <dbReference type="ARBA" id="ARBA00009813"/>
    </source>
</evidence>
<dbReference type="PANTHER" id="PTHR35272:SF3">
    <property type="entry name" value="THIOL:DISULFIDE INTERCHANGE PROTEIN DSBC"/>
    <property type="match status" value="1"/>
</dbReference>
<dbReference type="InterPro" id="IPR012336">
    <property type="entry name" value="Thioredoxin-like_fold"/>
</dbReference>
<dbReference type="InterPro" id="IPR009094">
    <property type="entry name" value="DiS-bond_isomerase_DsbC/G_N_sf"/>
</dbReference>
<keyword evidence="6 7" id="KW-0676">Redox-active center</keyword>
<evidence type="ECO:0000256" key="1">
    <source>
        <dbReference type="ARBA" id="ARBA00004418"/>
    </source>
</evidence>
<keyword evidence="4 7" id="KW-0574">Periplasm</keyword>
<dbReference type="GO" id="GO:0042597">
    <property type="term" value="C:periplasmic space"/>
    <property type="evidence" value="ECO:0007669"/>
    <property type="project" value="UniProtKB-SubCell"/>
</dbReference>
<dbReference type="InterPro" id="IPR018950">
    <property type="entry name" value="DiS-bond_isomerase_DsbC/G_N"/>
</dbReference>
<name>A0A1X3D705_9NEIS</name>
<comment type="caution">
    <text evidence="10">The sequence shown here is derived from an EMBL/GenBank/DDBJ whole genome shotgun (WGS) entry which is preliminary data.</text>
</comment>
<keyword evidence="11" id="KW-1185">Reference proteome</keyword>
<evidence type="ECO:0000256" key="5">
    <source>
        <dbReference type="ARBA" id="ARBA00023157"/>
    </source>
</evidence>
<dbReference type="AlphaFoldDB" id="A0A1X3D705"/>
<evidence type="ECO:0000256" key="4">
    <source>
        <dbReference type="ARBA" id="ARBA00022764"/>
    </source>
</evidence>
<dbReference type="PANTHER" id="PTHR35272">
    <property type="entry name" value="THIOL:DISULFIDE INTERCHANGE PROTEIN DSBC-RELATED"/>
    <property type="match status" value="1"/>
</dbReference>
<dbReference type="InterPro" id="IPR036249">
    <property type="entry name" value="Thioredoxin-like_sf"/>
</dbReference>
<dbReference type="Pfam" id="PF10411">
    <property type="entry name" value="DsbC_N"/>
    <property type="match status" value="1"/>
</dbReference>
<feature type="chain" id="PRO_5011818506" description="Thiol:disulfide interchange protein" evidence="7">
    <location>
        <begin position="22"/>
        <end position="262"/>
    </location>
</feature>
<evidence type="ECO:0000259" key="9">
    <source>
        <dbReference type="Pfam" id="PF13098"/>
    </source>
</evidence>
<gene>
    <name evidence="10" type="ORF">BWD09_08445</name>
</gene>
<evidence type="ECO:0000256" key="6">
    <source>
        <dbReference type="ARBA" id="ARBA00023284"/>
    </source>
</evidence>
<reference evidence="11" key="1">
    <citation type="submission" date="2017-01" db="EMBL/GenBank/DDBJ databases">
        <authorList>
            <person name="Wolfgang W.J."/>
            <person name="Cole J."/>
            <person name="Wroblewski D."/>
            <person name="Mcginnis J."/>
            <person name="Musser K.A."/>
        </authorList>
    </citation>
    <scope>NUCLEOTIDE SEQUENCE [LARGE SCALE GENOMIC DNA]</scope>
    <source>
        <strain evidence="11">DSM 19151</strain>
    </source>
</reference>
<protein>
    <recommendedName>
        <fullName evidence="7">Thiol:disulfide interchange protein</fullName>
    </recommendedName>
</protein>
<dbReference type="Gene3D" id="3.40.30.10">
    <property type="entry name" value="Glutaredoxin"/>
    <property type="match status" value="1"/>
</dbReference>
<accession>A0A1X3D705</accession>
<dbReference type="STRING" id="194197.BWD09_08445"/>
<organism evidence="10 11">
    <name type="scientific">Neisseria dentiae</name>
    <dbReference type="NCBI Taxonomy" id="194197"/>
    <lineage>
        <taxon>Bacteria</taxon>
        <taxon>Pseudomonadati</taxon>
        <taxon>Pseudomonadota</taxon>
        <taxon>Betaproteobacteria</taxon>
        <taxon>Neisseriales</taxon>
        <taxon>Neisseriaceae</taxon>
        <taxon>Neisseria</taxon>
    </lineage>
</organism>
<dbReference type="PROSITE" id="PS51257">
    <property type="entry name" value="PROKAR_LIPOPROTEIN"/>
    <property type="match status" value="1"/>
</dbReference>
<sequence>MKFIKQPLLHALLLVSLAACGQTPVKNGQAGAEPQKVQAEAKTGAEAAIKDKLEKTYAEQKLSVQSVRPTPVGGIYEVVVSGNQIIYTDAKADYILQGSLLDINKRVDLTEERMAELSTVEFDSLPLDKAIKEVRGNGKLKVAVFSDPDCPFCKRLEHEFAKMTDITIYNFMMPIASLHPDAARKAEQIWCQKDRTAAWTAWMREGKIPPKVADCENPVAETTSLGEQLGFHGTPALVFPNGRTQSGYSPLPQLQKTIESNQ</sequence>
<keyword evidence="3 7" id="KW-0732">Signal</keyword>
<comment type="function">
    <text evidence="7">Required for disulfide bond formation in some periplasmic proteins. Acts by transferring its disulfide bond to other proteins and is reduced in the process.</text>
</comment>
<evidence type="ECO:0000313" key="11">
    <source>
        <dbReference type="Proteomes" id="UP000193118"/>
    </source>
</evidence>
<evidence type="ECO:0000256" key="3">
    <source>
        <dbReference type="ARBA" id="ARBA00022729"/>
    </source>
</evidence>
<dbReference type="Proteomes" id="UP000193118">
    <property type="component" value="Unassembled WGS sequence"/>
</dbReference>
<proteinExistence type="inferred from homology"/>
<feature type="domain" description="Thioredoxin-like fold" evidence="9">
    <location>
        <begin position="135"/>
        <end position="256"/>
    </location>
</feature>
<dbReference type="OrthoDB" id="12976at2"/>
<evidence type="ECO:0000313" key="10">
    <source>
        <dbReference type="EMBL" id="OSI15683.1"/>
    </source>
</evidence>
<dbReference type="RefSeq" id="WP_085366245.1">
    <property type="nucleotide sequence ID" value="NZ_CAUJPZ010000026.1"/>
</dbReference>
<comment type="similarity">
    <text evidence="2 7">Belongs to the thioredoxin family. DsbC subfamily.</text>
</comment>
<dbReference type="GeneID" id="94581097"/>
<keyword evidence="5" id="KW-1015">Disulfide bond</keyword>
<evidence type="ECO:0000259" key="8">
    <source>
        <dbReference type="Pfam" id="PF10411"/>
    </source>
</evidence>
<dbReference type="Gene3D" id="3.10.450.70">
    <property type="entry name" value="Disulphide bond isomerase, DsbC/G, N-terminal"/>
    <property type="match status" value="1"/>
</dbReference>
<comment type="subcellular location">
    <subcellularLocation>
        <location evidence="1 7">Periplasm</location>
    </subcellularLocation>
</comment>
<feature type="signal peptide" evidence="7">
    <location>
        <begin position="1"/>
        <end position="21"/>
    </location>
</feature>
<dbReference type="SUPFAM" id="SSF54423">
    <property type="entry name" value="DsbC/DsbG N-terminal domain-like"/>
    <property type="match status" value="1"/>
</dbReference>
<evidence type="ECO:0000256" key="7">
    <source>
        <dbReference type="RuleBase" id="RU364038"/>
    </source>
</evidence>
<feature type="domain" description="Disulphide bond isomerase DsbC/G N-terminal" evidence="8">
    <location>
        <begin position="42"/>
        <end position="111"/>
    </location>
</feature>
<dbReference type="InterPro" id="IPR051470">
    <property type="entry name" value="Thiol:disulfide_interchange"/>
</dbReference>
<dbReference type="Pfam" id="PF13098">
    <property type="entry name" value="Thioredoxin_2"/>
    <property type="match status" value="1"/>
</dbReference>